<dbReference type="VEuPathDB" id="FungiDB:BDV34DRAFT_234414"/>
<evidence type="ECO:0000256" key="1">
    <source>
        <dbReference type="SAM" id="MobiDB-lite"/>
    </source>
</evidence>
<dbReference type="EMBL" id="ML734959">
    <property type="protein sequence ID" value="KAB8207087.1"/>
    <property type="molecule type" value="Genomic_DNA"/>
</dbReference>
<dbReference type="InterPro" id="IPR049192">
    <property type="entry name" value="DUF4246_C"/>
</dbReference>
<dbReference type="InterPro" id="IPR025340">
    <property type="entry name" value="DUF4246"/>
</dbReference>
<dbReference type="Proteomes" id="UP000326532">
    <property type="component" value="Unassembled WGS sequence"/>
</dbReference>
<dbReference type="Pfam" id="PF21666">
    <property type="entry name" value="DUF4246_N"/>
    <property type="match status" value="1"/>
</dbReference>
<gene>
    <name evidence="4" type="ORF">BDV34DRAFT_234414</name>
</gene>
<feature type="domain" description="DUF4246" evidence="3">
    <location>
        <begin position="6"/>
        <end position="76"/>
    </location>
</feature>
<evidence type="ECO:0000259" key="2">
    <source>
        <dbReference type="Pfam" id="PF14033"/>
    </source>
</evidence>
<dbReference type="AlphaFoldDB" id="A0A5N6DQ47"/>
<name>A0A5N6DQ47_ASPPA</name>
<evidence type="ECO:0000313" key="4">
    <source>
        <dbReference type="EMBL" id="KAB8207087.1"/>
    </source>
</evidence>
<keyword evidence="5" id="KW-1185">Reference proteome</keyword>
<reference evidence="4 5" key="1">
    <citation type="submission" date="2019-04" db="EMBL/GenBank/DDBJ databases">
        <title>Fungal friends and foes A comparative genomics study of 23 Aspergillus species from section Flavi.</title>
        <authorList>
            <consortium name="DOE Joint Genome Institute"/>
            <person name="Kjaerbolling I."/>
            <person name="Vesth T.C."/>
            <person name="Frisvad J.C."/>
            <person name="Nybo J.L."/>
            <person name="Theobald S."/>
            <person name="Kildgaard S."/>
            <person name="Petersen T.I."/>
            <person name="Kuo A."/>
            <person name="Sato A."/>
            <person name="Lyhne E.K."/>
            <person name="Kogle M.E."/>
            <person name="Wiebenga A."/>
            <person name="Kun R.S."/>
            <person name="Lubbers R.J."/>
            <person name="Makela M.R."/>
            <person name="Barry K."/>
            <person name="Chovatia M."/>
            <person name="Clum A."/>
            <person name="Daum C."/>
            <person name="Haridas S."/>
            <person name="He G."/>
            <person name="LaButti K."/>
            <person name="Lipzen A."/>
            <person name="Mondo S."/>
            <person name="Pangilinan J."/>
            <person name="Riley R."/>
            <person name="Salamov A."/>
            <person name="Simmons B.A."/>
            <person name="Magnuson J.K."/>
            <person name="Henrissat B."/>
            <person name="Mortensen U.H."/>
            <person name="Larsen T.O."/>
            <person name="De vries R.P."/>
            <person name="Grigoriev I.V."/>
            <person name="Machida M."/>
            <person name="Baker S.E."/>
            <person name="Andersen M.R."/>
        </authorList>
    </citation>
    <scope>NUCLEOTIDE SEQUENCE [LARGE SCALE GENOMIC DNA]</scope>
    <source>
        <strain evidence="4 5">CBS 117618</strain>
    </source>
</reference>
<proteinExistence type="predicted"/>
<dbReference type="PANTHER" id="PTHR33119">
    <property type="entry name" value="IFI3P"/>
    <property type="match status" value="1"/>
</dbReference>
<protein>
    <submittedName>
        <fullName evidence="4">Uncharacterized protein</fullName>
    </submittedName>
</protein>
<organism evidence="4 5">
    <name type="scientific">Aspergillus parasiticus</name>
    <dbReference type="NCBI Taxonomy" id="5067"/>
    <lineage>
        <taxon>Eukaryota</taxon>
        <taxon>Fungi</taxon>
        <taxon>Dikarya</taxon>
        <taxon>Ascomycota</taxon>
        <taxon>Pezizomycotina</taxon>
        <taxon>Eurotiomycetes</taxon>
        <taxon>Eurotiomycetidae</taxon>
        <taxon>Eurotiales</taxon>
        <taxon>Aspergillaceae</taxon>
        <taxon>Aspergillus</taxon>
        <taxon>Aspergillus subgen. Circumdati</taxon>
    </lineage>
</organism>
<dbReference type="PANTHER" id="PTHR33119:SF1">
    <property type="entry name" value="FE2OG DIOXYGENASE DOMAIN-CONTAINING PROTEIN"/>
    <property type="match status" value="1"/>
</dbReference>
<dbReference type="InterPro" id="IPR049207">
    <property type="entry name" value="DUF4246_N"/>
</dbReference>
<sequence>MPEAELPGFGLPLDYYYDSIEIYHPHILQQEDVQLIEKWCTYREILIMRVINAITDEPEWNRKVFDEAITAKWRSEIVASHKDITPNMIDWIIDEVKWKVDHYSATGHVVVFDPGVVKSDIAISEELQNALKDGVRKLEDSLTEKYYHPGSDDKIVDLVHPSLFPVVFGRTKAISDSLIKLERCLDIIGQGTVLPVPEEESFTSGGLKQYSWEFQWLPCDVDLLDNGSCAIVSYINNLHPQQNARLYHVIEKIIAQVIPLWSTTLTCVGYNYWRIPYNGVEHEGSGDDSSEGEQSRPVKTIKVPEPGKFSPPMWNSSKFNLHDEFRYTGLQIIVKLANIELTPQKPEYQGGSWHVKGQLNEHICATAIYYYDSDNITESTVSFRQRVNTMVGLNCEEEFDQMLQKVFGFPESAFGDESMNVTQELGSVVTKEGRLLTFPNILQHRVSPFSLADRSMPGHRKILALLLVDPYLPIISSSNVPPQQENWAMEKERSIRQALRPLPQELRDMVYDDLDTRYITMDEAKAFRLELMEERSAAAFEQNENFENGGFIFV</sequence>
<dbReference type="OMA" id="CINELRY"/>
<accession>A0A5N6DQ47</accession>
<dbReference type="Pfam" id="PF14033">
    <property type="entry name" value="DUF4246"/>
    <property type="match status" value="1"/>
</dbReference>
<feature type="domain" description="DUF4246" evidence="2">
    <location>
        <begin position="87"/>
        <end position="490"/>
    </location>
</feature>
<feature type="region of interest" description="Disordered" evidence="1">
    <location>
        <begin position="283"/>
        <end position="302"/>
    </location>
</feature>
<evidence type="ECO:0000259" key="3">
    <source>
        <dbReference type="Pfam" id="PF21666"/>
    </source>
</evidence>
<evidence type="ECO:0000313" key="5">
    <source>
        <dbReference type="Proteomes" id="UP000326532"/>
    </source>
</evidence>